<accession>A0ACC1LDJ8</accession>
<protein>
    <submittedName>
        <fullName evidence="1">Uncharacterized protein</fullName>
    </submittedName>
</protein>
<evidence type="ECO:0000313" key="2">
    <source>
        <dbReference type="Proteomes" id="UP001140087"/>
    </source>
</evidence>
<name>A0ACC1LDJ8_9FUNG</name>
<comment type="caution">
    <text evidence="1">The sequence shown here is derived from an EMBL/GenBank/DDBJ whole genome shotgun (WGS) entry which is preliminary data.</text>
</comment>
<organism evidence="1 2">
    <name type="scientific">Coemansia helicoidea</name>
    <dbReference type="NCBI Taxonomy" id="1286919"/>
    <lineage>
        <taxon>Eukaryota</taxon>
        <taxon>Fungi</taxon>
        <taxon>Fungi incertae sedis</taxon>
        <taxon>Zoopagomycota</taxon>
        <taxon>Kickxellomycotina</taxon>
        <taxon>Kickxellomycetes</taxon>
        <taxon>Kickxellales</taxon>
        <taxon>Kickxellaceae</taxon>
        <taxon>Coemansia</taxon>
    </lineage>
</organism>
<sequence>MTLAYGPANHSWAPFRADNSSRVIEFTKLERLFVGYLKIHQENGVAVRHRDGHPWQLQFPSLKKLRIFCSRDICPLLEYAVLPPRMESISIELRSDAYLGIADLVLPATKHLSLRIEMQSLGDPSGLPVINRMFESARGSESLELVVKDCMLQVEAESITCTALTHLSVSAPTTVDTMLAIIEKLPNLVQLTYLELDLSDIQADISVPGPDADAAVEPLSQSLK</sequence>
<gene>
    <name evidence="1" type="ORF">H4R21_001054</name>
</gene>
<keyword evidence="2" id="KW-1185">Reference proteome</keyword>
<proteinExistence type="predicted"/>
<dbReference type="Proteomes" id="UP001140087">
    <property type="component" value="Unassembled WGS sequence"/>
</dbReference>
<evidence type="ECO:0000313" key="1">
    <source>
        <dbReference type="EMBL" id="KAJ2805973.1"/>
    </source>
</evidence>
<feature type="non-terminal residue" evidence="1">
    <location>
        <position position="224"/>
    </location>
</feature>
<dbReference type="EMBL" id="JANBUN010000192">
    <property type="protein sequence ID" value="KAJ2805973.1"/>
    <property type="molecule type" value="Genomic_DNA"/>
</dbReference>
<reference evidence="1" key="1">
    <citation type="submission" date="2022-07" db="EMBL/GenBank/DDBJ databases">
        <title>Phylogenomic reconstructions and comparative analyses of Kickxellomycotina fungi.</title>
        <authorList>
            <person name="Reynolds N.K."/>
            <person name="Stajich J.E."/>
            <person name="Barry K."/>
            <person name="Grigoriev I.V."/>
            <person name="Crous P."/>
            <person name="Smith M.E."/>
        </authorList>
    </citation>
    <scope>NUCLEOTIDE SEQUENCE</scope>
    <source>
        <strain evidence="1">BCRC 34780</strain>
    </source>
</reference>